<feature type="transmembrane region" description="Helical" evidence="2">
    <location>
        <begin position="175"/>
        <end position="193"/>
    </location>
</feature>
<feature type="transmembrane region" description="Helical" evidence="2">
    <location>
        <begin position="199"/>
        <end position="219"/>
    </location>
</feature>
<feature type="region of interest" description="Disordered" evidence="1">
    <location>
        <begin position="227"/>
        <end position="248"/>
    </location>
</feature>
<evidence type="ECO:0000313" key="3">
    <source>
        <dbReference type="EMBL" id="CAN02482.1"/>
    </source>
</evidence>
<feature type="transmembrane region" description="Helical" evidence="2">
    <location>
        <begin position="143"/>
        <end position="163"/>
    </location>
</feature>
<feature type="transmembrane region" description="Helical" evidence="2">
    <location>
        <begin position="105"/>
        <end position="123"/>
    </location>
</feature>
<protein>
    <submittedName>
        <fullName evidence="3">Hypothetical membrane protein</fullName>
    </submittedName>
</protein>
<feature type="transmembrane region" description="Helical" evidence="2">
    <location>
        <begin position="44"/>
        <end position="64"/>
    </location>
</feature>
<keyword evidence="2" id="KW-0812">Transmembrane</keyword>
<proteinExistence type="predicted"/>
<keyword evidence="4" id="KW-1185">Reference proteome</keyword>
<keyword evidence="2" id="KW-1133">Transmembrane helix</keyword>
<feature type="compositionally biased region" description="Low complexity" evidence="1">
    <location>
        <begin position="227"/>
        <end position="241"/>
    </location>
</feature>
<organism evidence="3 4">
    <name type="scientific">Clavibacter michiganensis subsp. michiganensis (strain NCPPB 382)</name>
    <dbReference type="NCBI Taxonomy" id="443906"/>
    <lineage>
        <taxon>Bacteria</taxon>
        <taxon>Bacillati</taxon>
        <taxon>Actinomycetota</taxon>
        <taxon>Actinomycetes</taxon>
        <taxon>Micrococcales</taxon>
        <taxon>Microbacteriaceae</taxon>
        <taxon>Clavibacter</taxon>
    </lineage>
</organism>
<dbReference type="HOGENOM" id="CLU_1364167_0_0_11"/>
<feature type="compositionally biased region" description="Low complexity" evidence="1">
    <location>
        <begin position="30"/>
        <end position="40"/>
    </location>
</feature>
<feature type="region of interest" description="Disordered" evidence="1">
    <location>
        <begin position="1"/>
        <end position="40"/>
    </location>
</feature>
<dbReference type="eggNOG" id="ENOG5032VEG">
    <property type="taxonomic scope" value="Bacteria"/>
</dbReference>
<sequence length="248" mass="25364">MSPRGSRHVGLLSRAGRVAGSAYDDRMPDADAPPSSSPSRSRTAAVLVAVALPPLALAAAGLSHPSSLTDDTAVHWRDLHIALLPVFPLLAIAPILLTRRHDRRLGILAVVLGFVYAVCYQALDILAGIAAGALKLEGGQGVTTMYALADGIVVAGVWSYVAVTVLASALVIRHAGLRALPGAVIAVIAAVSFVDSHIFFPRGVITMLGLAIGWTWLALASRGPARRPSGASAGPASAPAADRAEAAA</sequence>
<evidence type="ECO:0000256" key="1">
    <source>
        <dbReference type="SAM" id="MobiDB-lite"/>
    </source>
</evidence>
<accession>A5CTQ0</accession>
<dbReference type="AlphaFoldDB" id="A5CTQ0"/>
<evidence type="ECO:0000313" key="4">
    <source>
        <dbReference type="Proteomes" id="UP000001564"/>
    </source>
</evidence>
<keyword evidence="2" id="KW-0472">Membrane</keyword>
<gene>
    <name evidence="3" type="ordered locus">CMM_2404</name>
</gene>
<reference evidence="3 4" key="1">
    <citation type="journal article" date="2008" name="J. Bacteriol.">
        <title>The genome sequence of the tomato-pathogenic actinomycete Clavibacter michiganensis subsp. michiganensis NCPPB382 reveals a large island involved in pathogenicity.</title>
        <authorList>
            <person name="Gartemann K.H."/>
            <person name="Abt B."/>
            <person name="Bekel T."/>
            <person name="Burger A."/>
            <person name="Engemann J."/>
            <person name="Flugel M."/>
            <person name="Gaigalat L."/>
            <person name="Goesmann A."/>
            <person name="Grafen I."/>
            <person name="Kalinowski J."/>
            <person name="Kaup O."/>
            <person name="Kirchner O."/>
            <person name="Krause L."/>
            <person name="Linke B."/>
            <person name="McHardy A."/>
            <person name="Meyer F."/>
            <person name="Pohle S."/>
            <person name="Ruckert C."/>
            <person name="Schneiker S."/>
            <person name="Zellermann E.M."/>
            <person name="Puhler A."/>
            <person name="Eichenlaub R."/>
            <person name="Kaiser O."/>
            <person name="Bartels D."/>
        </authorList>
    </citation>
    <scope>NUCLEOTIDE SEQUENCE [LARGE SCALE GENOMIC DNA]</scope>
    <source>
        <strain evidence="3 4">NCPPB 382</strain>
    </source>
</reference>
<dbReference type="EMBL" id="AM711867">
    <property type="protein sequence ID" value="CAN02482.1"/>
    <property type="molecule type" value="Genomic_DNA"/>
</dbReference>
<evidence type="ECO:0000256" key="2">
    <source>
        <dbReference type="SAM" id="Phobius"/>
    </source>
</evidence>
<feature type="transmembrane region" description="Helical" evidence="2">
    <location>
        <begin position="79"/>
        <end position="98"/>
    </location>
</feature>
<dbReference type="KEGG" id="cmi:CMM_2404"/>
<dbReference type="Proteomes" id="UP000001564">
    <property type="component" value="Chromosome"/>
</dbReference>
<name>A5CTQ0_CLAM3</name>